<accession>A0AAU3GK89</accession>
<evidence type="ECO:0000256" key="1">
    <source>
        <dbReference type="SAM" id="MobiDB-lite"/>
    </source>
</evidence>
<name>A0AAU3GK89_9ACTN</name>
<evidence type="ECO:0000313" key="3">
    <source>
        <dbReference type="EMBL" id="WTY99938.1"/>
    </source>
</evidence>
<feature type="compositionally biased region" description="Polar residues" evidence="1">
    <location>
        <begin position="89"/>
        <end position="98"/>
    </location>
</feature>
<dbReference type="EMBL" id="CP109535">
    <property type="protein sequence ID" value="WTY99938.1"/>
    <property type="molecule type" value="Genomic_DNA"/>
</dbReference>
<protein>
    <submittedName>
        <fullName evidence="2">Uncharacterized protein</fullName>
    </submittedName>
</protein>
<evidence type="ECO:0000313" key="2">
    <source>
        <dbReference type="EMBL" id="WTY93437.1"/>
    </source>
</evidence>
<reference evidence="2" key="1">
    <citation type="submission" date="2022-10" db="EMBL/GenBank/DDBJ databases">
        <title>The complete genomes of actinobacterial strains from the NBC collection.</title>
        <authorList>
            <person name="Joergensen T.S."/>
            <person name="Alvarez Arevalo M."/>
            <person name="Sterndorff E.B."/>
            <person name="Faurdal D."/>
            <person name="Vuksanovic O."/>
            <person name="Mourched A.-S."/>
            <person name="Charusanti P."/>
            <person name="Shaw S."/>
            <person name="Blin K."/>
            <person name="Weber T."/>
        </authorList>
    </citation>
    <scope>NUCLEOTIDE SEQUENCE</scope>
    <source>
        <strain evidence="2">NBC_01401</strain>
    </source>
</reference>
<dbReference type="AlphaFoldDB" id="A0AAU3GK89"/>
<sequence length="98" mass="10127">MTATAAPACARGGEVLSVFGGTNMGRDADTIAVMAGPWRVPGRPLAGALHGRDAVPGRGAGASTSYRPLPLHHRDRRMDLTGPARDLQVTPTAQENAV</sequence>
<dbReference type="EMBL" id="CP109535">
    <property type="protein sequence ID" value="WTY93437.1"/>
    <property type="molecule type" value="Genomic_DNA"/>
</dbReference>
<proteinExistence type="predicted"/>
<organism evidence="2">
    <name type="scientific">Streptomyces sp. NBC_01401</name>
    <dbReference type="NCBI Taxonomy" id="2903854"/>
    <lineage>
        <taxon>Bacteria</taxon>
        <taxon>Bacillati</taxon>
        <taxon>Actinomycetota</taxon>
        <taxon>Actinomycetes</taxon>
        <taxon>Kitasatosporales</taxon>
        <taxon>Streptomycetaceae</taxon>
        <taxon>Streptomyces</taxon>
    </lineage>
</organism>
<feature type="region of interest" description="Disordered" evidence="1">
    <location>
        <begin position="51"/>
        <end position="98"/>
    </location>
</feature>
<gene>
    <name evidence="2" type="ORF">OG626_00350</name>
    <name evidence="3" type="ORF">OG626_36055</name>
</gene>